<protein>
    <submittedName>
        <fullName evidence="1">Uncharacterized protein</fullName>
    </submittedName>
</protein>
<proteinExistence type="predicted"/>
<evidence type="ECO:0000313" key="2">
    <source>
        <dbReference type="Proteomes" id="UP001597169"/>
    </source>
</evidence>
<organism evidence="1 2">
    <name type="scientific">Paenibacillus provencensis</name>
    <dbReference type="NCBI Taxonomy" id="441151"/>
    <lineage>
        <taxon>Bacteria</taxon>
        <taxon>Bacillati</taxon>
        <taxon>Bacillota</taxon>
        <taxon>Bacilli</taxon>
        <taxon>Bacillales</taxon>
        <taxon>Paenibacillaceae</taxon>
        <taxon>Paenibacillus</taxon>
    </lineage>
</organism>
<reference evidence="2" key="1">
    <citation type="journal article" date="2019" name="Int. J. Syst. Evol. Microbiol.">
        <title>The Global Catalogue of Microorganisms (GCM) 10K type strain sequencing project: providing services to taxonomists for standard genome sequencing and annotation.</title>
        <authorList>
            <consortium name="The Broad Institute Genomics Platform"/>
            <consortium name="The Broad Institute Genome Sequencing Center for Infectious Disease"/>
            <person name="Wu L."/>
            <person name="Ma J."/>
        </authorList>
    </citation>
    <scope>NUCLEOTIDE SEQUENCE [LARGE SCALE GENOMIC DNA]</scope>
    <source>
        <strain evidence="2">CCUG 53519</strain>
    </source>
</reference>
<accession>A0ABW3Q9T9</accession>
<dbReference type="Proteomes" id="UP001597169">
    <property type="component" value="Unassembled WGS sequence"/>
</dbReference>
<evidence type="ECO:0000313" key="1">
    <source>
        <dbReference type="EMBL" id="MFD1131369.1"/>
    </source>
</evidence>
<dbReference type="RefSeq" id="WP_090727746.1">
    <property type="nucleotide sequence ID" value="NZ_JBHTKX010000009.1"/>
</dbReference>
<keyword evidence="2" id="KW-1185">Reference proteome</keyword>
<sequence length="109" mass="13245">MTTPTHPMILAYEIFYFEAGKTYYLPGSKQRILLTDSEYDIKIEELRHKEIQYMLLYDYMFALKKDKWEAVPSSINMDEVEFYYELSIINEEEYMLIKYLYSEYTKPKG</sequence>
<gene>
    <name evidence="1" type="ORF">ACFQ3J_24935</name>
</gene>
<name>A0ABW3Q9T9_9BACL</name>
<dbReference type="EMBL" id="JBHTKX010000009">
    <property type="protein sequence ID" value="MFD1131369.1"/>
    <property type="molecule type" value="Genomic_DNA"/>
</dbReference>
<comment type="caution">
    <text evidence="1">The sequence shown here is derived from an EMBL/GenBank/DDBJ whole genome shotgun (WGS) entry which is preliminary data.</text>
</comment>